<dbReference type="PANTHER" id="PTHR43405">
    <property type="entry name" value="GLYCOSYL HYDROLASE DIGH"/>
    <property type="match status" value="1"/>
</dbReference>
<evidence type="ECO:0000313" key="5">
    <source>
        <dbReference type="EMBL" id="MBE9029662.1"/>
    </source>
</evidence>
<dbReference type="InterPro" id="IPR052177">
    <property type="entry name" value="Divisome_Glycosyl_Hydrolase"/>
</dbReference>
<dbReference type="SUPFAM" id="SSF51445">
    <property type="entry name" value="(Trans)glycosidases"/>
    <property type="match status" value="1"/>
</dbReference>
<evidence type="ECO:0000256" key="1">
    <source>
        <dbReference type="ARBA" id="ARBA00022729"/>
    </source>
</evidence>
<dbReference type="InterPro" id="IPR017853">
    <property type="entry name" value="GH"/>
</dbReference>
<organism evidence="5 6">
    <name type="scientific">Romeriopsis navalis LEGE 11480</name>
    <dbReference type="NCBI Taxonomy" id="2777977"/>
    <lineage>
        <taxon>Bacteria</taxon>
        <taxon>Bacillati</taxon>
        <taxon>Cyanobacteriota</taxon>
        <taxon>Cyanophyceae</taxon>
        <taxon>Leptolyngbyales</taxon>
        <taxon>Leptolyngbyaceae</taxon>
        <taxon>Romeriopsis</taxon>
        <taxon>Romeriopsis navalis</taxon>
    </lineage>
</organism>
<gene>
    <name evidence="5" type="ORF">IQ266_07960</name>
</gene>
<keyword evidence="5" id="KW-0378">Hydrolase</keyword>
<feature type="compositionally biased region" description="Basic and acidic residues" evidence="2">
    <location>
        <begin position="66"/>
        <end position="84"/>
    </location>
</feature>
<dbReference type="Pfam" id="PF02638">
    <property type="entry name" value="GHL10"/>
    <property type="match status" value="1"/>
</dbReference>
<dbReference type="Proteomes" id="UP000625316">
    <property type="component" value="Unassembled WGS sequence"/>
</dbReference>
<proteinExistence type="predicted"/>
<dbReference type="EMBL" id="JADEXQ010000019">
    <property type="protein sequence ID" value="MBE9029662.1"/>
    <property type="molecule type" value="Genomic_DNA"/>
</dbReference>
<dbReference type="PANTHER" id="PTHR43405:SF1">
    <property type="entry name" value="GLYCOSYL HYDROLASE DIGH"/>
    <property type="match status" value="1"/>
</dbReference>
<dbReference type="InterPro" id="IPR003790">
    <property type="entry name" value="GHL10"/>
</dbReference>
<dbReference type="Gene3D" id="3.20.20.80">
    <property type="entry name" value="Glycosidases"/>
    <property type="match status" value="1"/>
</dbReference>
<name>A0A928VNI4_9CYAN</name>
<comment type="caution">
    <text evidence="5">The sequence shown here is derived from an EMBL/GenBank/DDBJ whole genome shotgun (WGS) entry which is preliminary data.</text>
</comment>
<keyword evidence="6" id="KW-1185">Reference proteome</keyword>
<evidence type="ECO:0000259" key="4">
    <source>
        <dbReference type="Pfam" id="PF02638"/>
    </source>
</evidence>
<feature type="domain" description="Glycosyl hydrolase-like 10" evidence="4">
    <location>
        <begin position="96"/>
        <end position="403"/>
    </location>
</feature>
<feature type="signal peptide" evidence="3">
    <location>
        <begin position="1"/>
        <end position="28"/>
    </location>
</feature>
<evidence type="ECO:0000256" key="3">
    <source>
        <dbReference type="SAM" id="SignalP"/>
    </source>
</evidence>
<feature type="chain" id="PRO_5036908710" evidence="3">
    <location>
        <begin position="29"/>
        <end position="447"/>
    </location>
</feature>
<feature type="region of interest" description="Disordered" evidence="2">
    <location>
        <begin position="34"/>
        <end position="84"/>
    </location>
</feature>
<evidence type="ECO:0000313" key="6">
    <source>
        <dbReference type="Proteomes" id="UP000625316"/>
    </source>
</evidence>
<reference evidence="5" key="1">
    <citation type="submission" date="2020-10" db="EMBL/GenBank/DDBJ databases">
        <authorList>
            <person name="Castelo-Branco R."/>
            <person name="Eusebio N."/>
            <person name="Adriana R."/>
            <person name="Vieira A."/>
            <person name="Brugerolle De Fraissinette N."/>
            <person name="Rezende De Castro R."/>
            <person name="Schneider M.P."/>
            <person name="Vasconcelos V."/>
            <person name="Leao P.N."/>
        </authorList>
    </citation>
    <scope>NUCLEOTIDE SEQUENCE</scope>
    <source>
        <strain evidence="5">LEGE 11480</strain>
    </source>
</reference>
<evidence type="ECO:0000256" key="2">
    <source>
        <dbReference type="SAM" id="MobiDB-lite"/>
    </source>
</evidence>
<sequence length="447" mass="50812">MNWFFTKRFSRSLLAIGTCLLVLLSAQAPNVASAPKSPLEKQLNPPALFKKSGKTPKKSSAQQKAAEAKAKAAKAKAEAEKKASEPLFPTLRPPEEIRGVWLTNNDMTVLKDRRKLGTVMNKLSQLKFNTLYPVIWNSGYVTYPSQVAKKAGIQPFVYRGTEGQDILADVIAQGRRQKMLVIPWFEFGFMAPQTSELAINHPDWLTQQRNGKQTSISAAGEVAWLNPFRPEVQKFITDLVVEAVSNYDVDGIQFDDHMSLPYTFGYDPYTVALYKKEMKKDPPTNPKDAAWTKWRADKLTEFMVKLKQEIRQRKPNAIVSVSPNYAAYAYKFQLQDWHTWVKKGVVDELIVQVYRSDLRSFKHTIMRSEMVEARKKIPTAVGILTGLRRRPVPLKQVQSQVYAANERGMGTVFFYLESLWSEGPESPDARQSGLKYLFPRTALRPRS</sequence>
<dbReference type="RefSeq" id="WP_264324480.1">
    <property type="nucleotide sequence ID" value="NZ_JADEXQ010000019.1"/>
</dbReference>
<dbReference type="AlphaFoldDB" id="A0A928VNI4"/>
<dbReference type="GO" id="GO:0016787">
    <property type="term" value="F:hydrolase activity"/>
    <property type="evidence" value="ECO:0007669"/>
    <property type="project" value="UniProtKB-KW"/>
</dbReference>
<keyword evidence="1 3" id="KW-0732">Signal</keyword>
<protein>
    <submittedName>
        <fullName evidence="5">Glycoside hydrolase family 10 protein</fullName>
    </submittedName>
</protein>
<accession>A0A928VNI4</accession>